<keyword evidence="2" id="KW-1185">Reference proteome</keyword>
<sequence>MRIDLAKYSDCMSRFEREKGSSELLRKKESATHWLASTGASQSTGTSTSCLEEIAFCGLPPSLPHLVLQ</sequence>
<accession>A0AA40G363</accession>
<protein>
    <submittedName>
        <fullName evidence="1">Uncharacterized protein</fullName>
    </submittedName>
</protein>
<name>A0AA40G363_9HYME</name>
<organism evidence="1 2">
    <name type="scientific">Melipona bicolor</name>
    <dbReference type="NCBI Taxonomy" id="60889"/>
    <lineage>
        <taxon>Eukaryota</taxon>
        <taxon>Metazoa</taxon>
        <taxon>Ecdysozoa</taxon>
        <taxon>Arthropoda</taxon>
        <taxon>Hexapoda</taxon>
        <taxon>Insecta</taxon>
        <taxon>Pterygota</taxon>
        <taxon>Neoptera</taxon>
        <taxon>Endopterygota</taxon>
        <taxon>Hymenoptera</taxon>
        <taxon>Apocrita</taxon>
        <taxon>Aculeata</taxon>
        <taxon>Apoidea</taxon>
        <taxon>Anthophila</taxon>
        <taxon>Apidae</taxon>
        <taxon>Melipona</taxon>
    </lineage>
</organism>
<proteinExistence type="predicted"/>
<reference evidence="1" key="1">
    <citation type="submission" date="2021-10" db="EMBL/GenBank/DDBJ databases">
        <title>Melipona bicolor Genome sequencing and assembly.</title>
        <authorList>
            <person name="Araujo N.S."/>
            <person name="Arias M.C."/>
        </authorList>
    </citation>
    <scope>NUCLEOTIDE SEQUENCE</scope>
    <source>
        <strain evidence="1">USP_2M_L1-L4_2017</strain>
        <tissue evidence="1">Whole body</tissue>
    </source>
</reference>
<evidence type="ECO:0000313" key="1">
    <source>
        <dbReference type="EMBL" id="KAK1130147.1"/>
    </source>
</evidence>
<dbReference type="EMBL" id="JAHYIQ010000008">
    <property type="protein sequence ID" value="KAK1130147.1"/>
    <property type="molecule type" value="Genomic_DNA"/>
</dbReference>
<gene>
    <name evidence="1" type="ORF">K0M31_019831</name>
</gene>
<dbReference type="AlphaFoldDB" id="A0AA40G363"/>
<dbReference type="Proteomes" id="UP001177670">
    <property type="component" value="Unassembled WGS sequence"/>
</dbReference>
<evidence type="ECO:0000313" key="2">
    <source>
        <dbReference type="Proteomes" id="UP001177670"/>
    </source>
</evidence>
<comment type="caution">
    <text evidence="1">The sequence shown here is derived from an EMBL/GenBank/DDBJ whole genome shotgun (WGS) entry which is preliminary data.</text>
</comment>